<dbReference type="InterPro" id="IPR014743">
    <property type="entry name" value="Cl-channel_core"/>
</dbReference>
<dbReference type="Pfam" id="PF00654">
    <property type="entry name" value="Voltage_CLC"/>
    <property type="match status" value="1"/>
</dbReference>
<keyword evidence="9" id="KW-0407">Ion channel</keyword>
<evidence type="ECO:0000313" key="11">
    <source>
        <dbReference type="EMBL" id="PSR24882.1"/>
    </source>
</evidence>
<feature type="transmembrane region" description="Helical" evidence="10">
    <location>
        <begin position="162"/>
        <end position="180"/>
    </location>
</feature>
<dbReference type="PANTHER" id="PTHR43427:SF6">
    <property type="entry name" value="CHLORIDE CHANNEL PROTEIN CLC-E"/>
    <property type="match status" value="1"/>
</dbReference>
<evidence type="ECO:0000256" key="8">
    <source>
        <dbReference type="ARBA" id="ARBA00023214"/>
    </source>
</evidence>
<dbReference type="InterPro" id="IPR050368">
    <property type="entry name" value="ClC-type_chloride_channel"/>
</dbReference>
<dbReference type="InterPro" id="IPR001807">
    <property type="entry name" value="ClC"/>
</dbReference>
<feature type="transmembrane region" description="Helical" evidence="10">
    <location>
        <begin position="301"/>
        <end position="321"/>
    </location>
</feature>
<evidence type="ECO:0000256" key="3">
    <source>
        <dbReference type="ARBA" id="ARBA00022692"/>
    </source>
</evidence>
<gene>
    <name evidence="11" type="ORF">C7B43_17970</name>
</gene>
<keyword evidence="7" id="KW-0869">Chloride channel</keyword>
<keyword evidence="3 10" id="KW-0812">Transmembrane</keyword>
<keyword evidence="6 10" id="KW-0472">Membrane</keyword>
<feature type="transmembrane region" description="Helical" evidence="10">
    <location>
        <begin position="24"/>
        <end position="46"/>
    </location>
</feature>
<feature type="transmembrane region" description="Helical" evidence="10">
    <location>
        <begin position="271"/>
        <end position="289"/>
    </location>
</feature>
<feature type="transmembrane region" description="Helical" evidence="10">
    <location>
        <begin position="192"/>
        <end position="218"/>
    </location>
</feature>
<feature type="transmembrane region" description="Helical" evidence="10">
    <location>
        <begin position="238"/>
        <end position="259"/>
    </location>
</feature>
<evidence type="ECO:0000256" key="5">
    <source>
        <dbReference type="ARBA" id="ARBA00023065"/>
    </source>
</evidence>
<evidence type="ECO:0000313" key="12">
    <source>
        <dbReference type="Proteomes" id="UP000242699"/>
    </source>
</evidence>
<evidence type="ECO:0000256" key="6">
    <source>
        <dbReference type="ARBA" id="ARBA00023136"/>
    </source>
</evidence>
<feature type="transmembrane region" description="Helical" evidence="10">
    <location>
        <begin position="333"/>
        <end position="357"/>
    </location>
</feature>
<keyword evidence="2" id="KW-0813">Transport</keyword>
<comment type="subcellular location">
    <subcellularLocation>
        <location evidence="1">Membrane</location>
        <topology evidence="1">Multi-pass membrane protein</topology>
    </subcellularLocation>
</comment>
<accession>A0A2T2WRL6</accession>
<dbReference type="GO" id="GO:0005254">
    <property type="term" value="F:chloride channel activity"/>
    <property type="evidence" value="ECO:0007669"/>
    <property type="project" value="UniProtKB-KW"/>
</dbReference>
<dbReference type="GO" id="GO:0034707">
    <property type="term" value="C:chloride channel complex"/>
    <property type="evidence" value="ECO:0007669"/>
    <property type="project" value="UniProtKB-KW"/>
</dbReference>
<comment type="caution">
    <text evidence="11">The sequence shown here is derived from an EMBL/GenBank/DDBJ whole genome shotgun (WGS) entry which is preliminary data.</text>
</comment>
<dbReference type="EMBL" id="PXYT01000065">
    <property type="protein sequence ID" value="PSR24882.1"/>
    <property type="molecule type" value="Genomic_DNA"/>
</dbReference>
<organism evidence="11 12">
    <name type="scientific">Sulfobacillus benefaciens</name>
    <dbReference type="NCBI Taxonomy" id="453960"/>
    <lineage>
        <taxon>Bacteria</taxon>
        <taxon>Bacillati</taxon>
        <taxon>Bacillota</taxon>
        <taxon>Clostridia</taxon>
        <taxon>Eubacteriales</taxon>
        <taxon>Clostridiales Family XVII. Incertae Sedis</taxon>
        <taxon>Sulfobacillus</taxon>
    </lineage>
</organism>
<evidence type="ECO:0000256" key="1">
    <source>
        <dbReference type="ARBA" id="ARBA00004141"/>
    </source>
</evidence>
<dbReference type="Proteomes" id="UP000242699">
    <property type="component" value="Unassembled WGS sequence"/>
</dbReference>
<keyword evidence="4 10" id="KW-1133">Transmembrane helix</keyword>
<protein>
    <recommendedName>
        <fullName evidence="13">Chloride channel protein</fullName>
    </recommendedName>
</protein>
<proteinExistence type="predicted"/>
<evidence type="ECO:0000256" key="2">
    <source>
        <dbReference type="ARBA" id="ARBA00022448"/>
    </source>
</evidence>
<feature type="transmembrane region" description="Helical" evidence="10">
    <location>
        <begin position="73"/>
        <end position="92"/>
    </location>
</feature>
<evidence type="ECO:0000256" key="10">
    <source>
        <dbReference type="SAM" id="Phobius"/>
    </source>
</evidence>
<dbReference type="Gene3D" id="1.10.3080.10">
    <property type="entry name" value="Clc chloride channel"/>
    <property type="match status" value="1"/>
</dbReference>
<dbReference type="PRINTS" id="PR00762">
    <property type="entry name" value="CLCHANNEL"/>
</dbReference>
<feature type="transmembrane region" description="Helical" evidence="10">
    <location>
        <begin position="369"/>
        <end position="393"/>
    </location>
</feature>
<dbReference type="AlphaFoldDB" id="A0A2T2WRL6"/>
<evidence type="ECO:0000256" key="9">
    <source>
        <dbReference type="ARBA" id="ARBA00023303"/>
    </source>
</evidence>
<name>A0A2T2WRL6_9FIRM</name>
<keyword evidence="8" id="KW-0868">Chloride</keyword>
<dbReference type="PANTHER" id="PTHR43427">
    <property type="entry name" value="CHLORIDE CHANNEL PROTEIN CLC-E"/>
    <property type="match status" value="1"/>
</dbReference>
<sequence>MYRDLRGTQQANVPSHLADLPLKFWVAVVLTGIASGLGAIAMMTTLRTVQHMAFHYHTGEFSSAVARVSDSRIVLMLVLGGLVTGVGLWLLGRYLGGTGGEPTAVVWTHTGNLSLFRTLLSSTLSEITVGLGGSIGREAAPQRLGAASGSALSQRIGVSKKHGYILIACGAGAGLAAVYNSPLAGALFATELYLGTISLTLILPALLTSGIATAVSWLVLSSHAIYQVPQLPHPTISLLLFAVVLGPVIGIISAGYVKLIGWASDRRPKNWPLLVEPLILFAALGLIAIKYPLVLGNGVDLAQFAFTGHGVIWVFAALAILKPLATAGTLRSGATGGLFTPTLSLGAVLGGFLGRGWALLWPGSPDPSYAVIAAAAMMGAAMEAPATAIVFVLELTHNIQAIMVPMLIAVVGATLTARHINLLSIYSARLSPTPVSAEHQDPGPGAPH</sequence>
<dbReference type="SUPFAM" id="SSF81340">
    <property type="entry name" value="Clc chloride channel"/>
    <property type="match status" value="1"/>
</dbReference>
<evidence type="ECO:0008006" key="13">
    <source>
        <dbReference type="Google" id="ProtNLM"/>
    </source>
</evidence>
<keyword evidence="5" id="KW-0406">Ion transport</keyword>
<reference evidence="11 12" key="1">
    <citation type="journal article" date="2014" name="BMC Genomics">
        <title>Comparison of environmental and isolate Sulfobacillus genomes reveals diverse carbon, sulfur, nitrogen, and hydrogen metabolisms.</title>
        <authorList>
            <person name="Justice N.B."/>
            <person name="Norman A."/>
            <person name="Brown C.T."/>
            <person name="Singh A."/>
            <person name="Thomas B.C."/>
            <person name="Banfield J.F."/>
        </authorList>
    </citation>
    <scope>NUCLEOTIDE SEQUENCE [LARGE SCALE GENOMIC DNA]</scope>
    <source>
        <strain evidence="11">AMDSBA1</strain>
    </source>
</reference>
<evidence type="ECO:0000256" key="4">
    <source>
        <dbReference type="ARBA" id="ARBA00022989"/>
    </source>
</evidence>
<evidence type="ECO:0000256" key="7">
    <source>
        <dbReference type="ARBA" id="ARBA00023173"/>
    </source>
</evidence>